<dbReference type="GeneID" id="97503013"/>
<accession>W4NB91</accession>
<protein>
    <recommendedName>
        <fullName evidence="4">Transposase</fullName>
    </recommendedName>
</protein>
<evidence type="ECO:0000313" key="2">
    <source>
        <dbReference type="EMBL" id="ETY72348.1"/>
    </source>
</evidence>
<dbReference type="PATRIC" id="fig|1435051.3.peg.356"/>
<evidence type="ECO:0000256" key="1">
    <source>
        <dbReference type="SAM" id="Coils"/>
    </source>
</evidence>
<proteinExistence type="predicted"/>
<dbReference type="RefSeq" id="WP_034874144.1">
    <property type="nucleotide sequence ID" value="NZ_AZMV01000001.1"/>
</dbReference>
<gene>
    <name evidence="2" type="ORF">BMOU_0368</name>
</gene>
<organism evidence="2 3">
    <name type="scientific">Bifidobacterium moukalabense DSM 27321</name>
    <dbReference type="NCBI Taxonomy" id="1435051"/>
    <lineage>
        <taxon>Bacteria</taxon>
        <taxon>Bacillati</taxon>
        <taxon>Actinomycetota</taxon>
        <taxon>Actinomycetes</taxon>
        <taxon>Bifidobacteriales</taxon>
        <taxon>Bifidobacteriaceae</taxon>
        <taxon>Bifidobacterium</taxon>
    </lineage>
</organism>
<evidence type="ECO:0000313" key="3">
    <source>
        <dbReference type="Proteomes" id="UP000019155"/>
    </source>
</evidence>
<reference evidence="2 3" key="1">
    <citation type="journal article" date="2014" name="Genome Announc.">
        <title>The Genome Sequence of Bifidobacterium moukalabense DSM 27321 Highlights the Close Phylogenetic Relatedness with the Bifidobacterium dentium Taxon.</title>
        <authorList>
            <person name="Lugli G.A."/>
            <person name="Duranti S."/>
            <person name="Milani C."/>
            <person name="Turroni F."/>
            <person name="Viappiani A."/>
            <person name="Mangifesta M."/>
            <person name="van Sinderen D."/>
            <person name="Ventura M."/>
        </authorList>
    </citation>
    <scope>NUCLEOTIDE SEQUENCE [LARGE SCALE GENOMIC DNA]</scope>
    <source>
        <strain evidence="2 3">DSM 27321</strain>
    </source>
</reference>
<sequence length="177" mass="19775">MSNGGGMFSPEEVAYLKTLPAVAEATSRRITYSEAFKQSCMRRYRAGESPVKLFREAGLDPALIGYKRIERCFARWRKSTSVVTSGLEYEDRLDADGGHVLTSMETVTSGRPPSKSRIPKATPRAITFPTTTCDGSIDVRDLMIYQQVRRIDELEQEVDALRAQLNLRTHAENGRAA</sequence>
<dbReference type="EMBL" id="AZMV01000001">
    <property type="protein sequence ID" value="ETY72348.1"/>
    <property type="molecule type" value="Genomic_DNA"/>
</dbReference>
<keyword evidence="1" id="KW-0175">Coiled coil</keyword>
<feature type="coiled-coil region" evidence="1">
    <location>
        <begin position="144"/>
        <end position="171"/>
    </location>
</feature>
<dbReference type="Proteomes" id="UP000019155">
    <property type="component" value="Unassembled WGS sequence"/>
</dbReference>
<dbReference type="OrthoDB" id="3231571at2"/>
<dbReference type="STRING" id="1435051.BMOU_0368"/>
<name>W4NB91_9BIFI</name>
<dbReference type="AlphaFoldDB" id="W4NB91"/>
<dbReference type="eggNOG" id="ENOG5032Y8E">
    <property type="taxonomic scope" value="Bacteria"/>
</dbReference>
<keyword evidence="3" id="KW-1185">Reference proteome</keyword>
<comment type="caution">
    <text evidence="2">The sequence shown here is derived from an EMBL/GenBank/DDBJ whole genome shotgun (WGS) entry which is preliminary data.</text>
</comment>
<evidence type="ECO:0008006" key="4">
    <source>
        <dbReference type="Google" id="ProtNLM"/>
    </source>
</evidence>